<dbReference type="Gene3D" id="2.120.10.30">
    <property type="entry name" value="TolB, C-terminal domain"/>
    <property type="match status" value="2"/>
</dbReference>
<dbReference type="Pfam" id="PF13517">
    <property type="entry name" value="FG-GAP_3"/>
    <property type="match status" value="1"/>
</dbReference>
<dbReference type="SUPFAM" id="SSF69318">
    <property type="entry name" value="Integrin alpha N-terminal domain"/>
    <property type="match status" value="1"/>
</dbReference>
<evidence type="ECO:0000313" key="5">
    <source>
        <dbReference type="EMBL" id="MBV6343670.1"/>
    </source>
</evidence>
<dbReference type="InterPro" id="IPR013783">
    <property type="entry name" value="Ig-like_fold"/>
</dbReference>
<reference evidence="5 6" key="1">
    <citation type="journal article" date="2020" name="J Geophys Res Biogeosci">
        <title>Magnetotaxis as an Adaptation to Enable Bacterial Shuttling of Microbial Sulfur and Sulfur Cycling Across Aquatic Oxic#Anoxic Interfaces.</title>
        <authorList>
            <person name="Li J."/>
            <person name="Liu P."/>
            <person name="Wang J."/>
            <person name="Roberts A.P."/>
            <person name="Pan Y."/>
        </authorList>
    </citation>
    <scope>NUCLEOTIDE SEQUENCE [LARGE SCALE GENOMIC DNA]</scope>
    <source>
        <strain evidence="5 6">MYR-1_YQ</strain>
    </source>
</reference>
<dbReference type="InterPro" id="IPR028994">
    <property type="entry name" value="Integrin_alpha_N"/>
</dbReference>
<keyword evidence="6" id="KW-1185">Reference proteome</keyword>
<sequence>GYAGNIYVADTGNHRVQEFDTNGRFVRSWKASGMAKSLKAPKGLNLKTLRQWDDTFSPDAIAIDRFGYIYVIDTYSRYIVKYGAKGEVVSYWGGSGNGEGMFAHPSSIAVDNQGYVYVTDTQNNNVQKFYGDGQFVSSFNGGGMVDALFDQPSGLTIDSYGNVFVAEAGTNRIQRLTKTTETRPAKVTYLTATHATGGVRLTWAGTLDENSISNAMSYKVYYSTTNLVDESSPVLGTSNSDIYDHIGTVSGVTYYYRVSACNTAGCGELSDMVAYTFRRNVLTADFNGDGQSDVLWRNMLTGDVAIWRMNGETIHNVNTVMRLDLHWQIEGIGDFDGDGRSDIVLRHTQTGLLVIWFMDGASIAKIKVIGKVGLEEQVEAIGDFDGDGKSDILLQNTQTGEFALWMS</sequence>
<dbReference type="RefSeq" id="WP_255317361.1">
    <property type="nucleotide sequence ID" value="NZ_JABXWD010000727.1"/>
</dbReference>
<dbReference type="Gene3D" id="2.60.40.10">
    <property type="entry name" value="Immunoglobulins"/>
    <property type="match status" value="1"/>
</dbReference>
<dbReference type="CDD" id="cd00063">
    <property type="entry name" value="FN3"/>
    <property type="match status" value="1"/>
</dbReference>
<dbReference type="SUPFAM" id="SSF101898">
    <property type="entry name" value="NHL repeat"/>
    <property type="match status" value="1"/>
</dbReference>
<feature type="non-terminal residue" evidence="5">
    <location>
        <position position="1"/>
    </location>
</feature>
<feature type="domain" description="Fibronectin type-III" evidence="4">
    <location>
        <begin position="183"/>
        <end position="280"/>
    </location>
</feature>
<protein>
    <recommendedName>
        <fullName evidence="4">Fibronectin type-III domain-containing protein</fullName>
    </recommendedName>
</protein>
<evidence type="ECO:0000259" key="4">
    <source>
        <dbReference type="PROSITE" id="PS50853"/>
    </source>
</evidence>
<gene>
    <name evidence="5" type="ORF">HWQ67_19050</name>
</gene>
<dbReference type="InterPro" id="IPR011042">
    <property type="entry name" value="6-blade_b-propeller_TolB-like"/>
</dbReference>
<proteinExistence type="predicted"/>
<evidence type="ECO:0000256" key="3">
    <source>
        <dbReference type="PROSITE-ProRule" id="PRU00504"/>
    </source>
</evidence>
<dbReference type="EMBL" id="JABXWD010000727">
    <property type="protein sequence ID" value="MBV6343670.1"/>
    <property type="molecule type" value="Genomic_DNA"/>
</dbReference>
<accession>A0ABS6S4A3</accession>
<evidence type="ECO:0000256" key="2">
    <source>
        <dbReference type="ARBA" id="ARBA00022737"/>
    </source>
</evidence>
<dbReference type="PROSITE" id="PS51125">
    <property type="entry name" value="NHL"/>
    <property type="match status" value="2"/>
</dbReference>
<dbReference type="InterPro" id="IPR003961">
    <property type="entry name" value="FN3_dom"/>
</dbReference>
<dbReference type="Proteomes" id="UP001196980">
    <property type="component" value="Unassembled WGS sequence"/>
</dbReference>
<keyword evidence="2" id="KW-0677">Repeat</keyword>
<organism evidence="5 6">
    <name type="scientific">Candidatus Magnetobacterium casense</name>
    <dbReference type="NCBI Taxonomy" id="1455061"/>
    <lineage>
        <taxon>Bacteria</taxon>
        <taxon>Pseudomonadati</taxon>
        <taxon>Nitrospirota</taxon>
        <taxon>Thermodesulfovibrionia</taxon>
        <taxon>Thermodesulfovibrionales</taxon>
        <taxon>Candidatus Magnetobacteriaceae</taxon>
        <taxon>Candidatus Magnetobacterium</taxon>
    </lineage>
</organism>
<feature type="non-terminal residue" evidence="5">
    <location>
        <position position="407"/>
    </location>
</feature>
<dbReference type="PANTHER" id="PTHR46580">
    <property type="entry name" value="SENSOR KINASE-RELATED"/>
    <property type="match status" value="1"/>
</dbReference>
<evidence type="ECO:0000256" key="1">
    <source>
        <dbReference type="ARBA" id="ARBA00022729"/>
    </source>
</evidence>
<feature type="repeat" description="NHL" evidence="3">
    <location>
        <begin position="93"/>
        <end position="132"/>
    </location>
</feature>
<dbReference type="InterPro" id="IPR001258">
    <property type="entry name" value="NHL_repeat"/>
</dbReference>
<dbReference type="PROSITE" id="PS50853">
    <property type="entry name" value="FN3"/>
    <property type="match status" value="1"/>
</dbReference>
<evidence type="ECO:0000313" key="6">
    <source>
        <dbReference type="Proteomes" id="UP001196980"/>
    </source>
</evidence>
<name>A0ABS6S4A3_9BACT</name>
<dbReference type="Pfam" id="PF01436">
    <property type="entry name" value="NHL"/>
    <property type="match status" value="2"/>
</dbReference>
<comment type="caution">
    <text evidence="5">The sequence shown here is derived from an EMBL/GenBank/DDBJ whole genome shotgun (WGS) entry which is preliminary data.</text>
</comment>
<keyword evidence="1" id="KW-0732">Signal</keyword>
<feature type="repeat" description="NHL" evidence="3">
    <location>
        <begin position="1"/>
        <end position="22"/>
    </location>
</feature>
<dbReference type="InterPro" id="IPR013517">
    <property type="entry name" value="FG-GAP"/>
</dbReference>
<dbReference type="Gene3D" id="2.40.128.340">
    <property type="match status" value="1"/>
</dbReference>